<gene>
    <name evidence="1" type="ORF">Vadar_008593</name>
</gene>
<accession>A0ACB7WZA4</accession>
<evidence type="ECO:0000313" key="2">
    <source>
        <dbReference type="Proteomes" id="UP000828048"/>
    </source>
</evidence>
<name>A0ACB7WZA4_9ERIC</name>
<dbReference type="Proteomes" id="UP000828048">
    <property type="component" value="Chromosome 2"/>
</dbReference>
<proteinExistence type="predicted"/>
<comment type="caution">
    <text evidence="1">The sequence shown here is derived from an EMBL/GenBank/DDBJ whole genome shotgun (WGS) entry which is preliminary data.</text>
</comment>
<reference evidence="1 2" key="1">
    <citation type="journal article" date="2021" name="Hortic Res">
        <title>High-quality reference genome and annotation aids understanding of berry development for evergreen blueberry (Vaccinium darrowii).</title>
        <authorList>
            <person name="Yu J."/>
            <person name="Hulse-Kemp A.M."/>
            <person name="Babiker E."/>
            <person name="Staton M."/>
        </authorList>
    </citation>
    <scope>NUCLEOTIDE SEQUENCE [LARGE SCALE GENOMIC DNA]</scope>
    <source>
        <strain evidence="2">cv. NJ 8807/NJ 8810</strain>
        <tissue evidence="1">Young leaf</tissue>
    </source>
</reference>
<organism evidence="1 2">
    <name type="scientific">Vaccinium darrowii</name>
    <dbReference type="NCBI Taxonomy" id="229202"/>
    <lineage>
        <taxon>Eukaryota</taxon>
        <taxon>Viridiplantae</taxon>
        <taxon>Streptophyta</taxon>
        <taxon>Embryophyta</taxon>
        <taxon>Tracheophyta</taxon>
        <taxon>Spermatophyta</taxon>
        <taxon>Magnoliopsida</taxon>
        <taxon>eudicotyledons</taxon>
        <taxon>Gunneridae</taxon>
        <taxon>Pentapetalae</taxon>
        <taxon>asterids</taxon>
        <taxon>Ericales</taxon>
        <taxon>Ericaceae</taxon>
        <taxon>Vaccinioideae</taxon>
        <taxon>Vaccinieae</taxon>
        <taxon>Vaccinium</taxon>
    </lineage>
</organism>
<dbReference type="EMBL" id="CM037152">
    <property type="protein sequence ID" value="KAH7833669.1"/>
    <property type="molecule type" value="Genomic_DNA"/>
</dbReference>
<keyword evidence="2" id="KW-1185">Reference proteome</keyword>
<evidence type="ECO:0000313" key="1">
    <source>
        <dbReference type="EMBL" id="KAH7833669.1"/>
    </source>
</evidence>
<protein>
    <submittedName>
        <fullName evidence="1">Uncharacterized protein</fullName>
    </submittedName>
</protein>
<sequence>MAEKRPNETKDFQIIPTNKEDGSSKKQLVPKRSSTKDRHKKVDGRGRRIRMPALCAARIFQLTRELGHKSDGETIQWLLNQSEPAIIAATGTGTVPTSSLAVSGHSVSEQGNSVSSVLENRTPWNMLNNGNLSRPYHTVNGFWPSVPGLGISPINSVSENPNLASKFGFHGFEFANTNSGPFGLSTILSGNYHSLPGLELGLSQEGDHVGVMNNTQTLNHQFYQQMGHGRGGDPMNRQQHNNHDEDDESEGSNLETSLNCDEPIGLKIAYYSSKNYSEF</sequence>